<keyword evidence="3" id="KW-1185">Reference proteome</keyword>
<name>A0A8S0U3S2_OLEEU</name>
<feature type="non-terminal residue" evidence="2">
    <location>
        <position position="56"/>
    </location>
</feature>
<comment type="caution">
    <text evidence="2">The sequence shown here is derived from an EMBL/GenBank/DDBJ whole genome shotgun (WGS) entry which is preliminary data.</text>
</comment>
<evidence type="ECO:0000256" key="1">
    <source>
        <dbReference type="SAM" id="MobiDB-lite"/>
    </source>
</evidence>
<feature type="non-terminal residue" evidence="2">
    <location>
        <position position="1"/>
    </location>
</feature>
<accession>A0A8S0U3S2</accession>
<feature type="region of interest" description="Disordered" evidence="1">
    <location>
        <begin position="29"/>
        <end position="56"/>
    </location>
</feature>
<organism evidence="2 3">
    <name type="scientific">Olea europaea subsp. europaea</name>
    <dbReference type="NCBI Taxonomy" id="158383"/>
    <lineage>
        <taxon>Eukaryota</taxon>
        <taxon>Viridiplantae</taxon>
        <taxon>Streptophyta</taxon>
        <taxon>Embryophyta</taxon>
        <taxon>Tracheophyta</taxon>
        <taxon>Spermatophyta</taxon>
        <taxon>Magnoliopsida</taxon>
        <taxon>eudicotyledons</taxon>
        <taxon>Gunneridae</taxon>
        <taxon>Pentapetalae</taxon>
        <taxon>asterids</taxon>
        <taxon>lamiids</taxon>
        <taxon>Lamiales</taxon>
        <taxon>Oleaceae</taxon>
        <taxon>Oleeae</taxon>
        <taxon>Olea</taxon>
    </lineage>
</organism>
<dbReference type="AlphaFoldDB" id="A0A8S0U3S2"/>
<reference evidence="2 3" key="1">
    <citation type="submission" date="2019-12" db="EMBL/GenBank/DDBJ databases">
        <authorList>
            <person name="Alioto T."/>
            <person name="Alioto T."/>
            <person name="Gomez Garrido J."/>
        </authorList>
    </citation>
    <scope>NUCLEOTIDE SEQUENCE [LARGE SCALE GENOMIC DNA]</scope>
</reference>
<dbReference type="Proteomes" id="UP000594638">
    <property type="component" value="Unassembled WGS sequence"/>
</dbReference>
<evidence type="ECO:0000313" key="3">
    <source>
        <dbReference type="Proteomes" id="UP000594638"/>
    </source>
</evidence>
<dbReference type="EMBL" id="CACTIH010007430">
    <property type="protein sequence ID" value="CAA3013314.1"/>
    <property type="molecule type" value="Genomic_DNA"/>
</dbReference>
<proteinExistence type="predicted"/>
<gene>
    <name evidence="2" type="ORF">OLEA9_A117401</name>
</gene>
<sequence>PQTPQISPRPGAAAAAAAHAVRRCTRNLYFAKNKSNRPNHPSDPSFRIVRTPSTAQ</sequence>
<dbReference type="Gramene" id="OE9A117401T1">
    <property type="protein sequence ID" value="OE9A117401C1"/>
    <property type="gene ID" value="OE9A117401"/>
</dbReference>
<evidence type="ECO:0000313" key="2">
    <source>
        <dbReference type="EMBL" id="CAA3013314.1"/>
    </source>
</evidence>
<protein>
    <submittedName>
        <fullName evidence="2">Uncharacterized protein</fullName>
    </submittedName>
</protein>